<evidence type="ECO:0000256" key="2">
    <source>
        <dbReference type="RuleBase" id="RU003616"/>
    </source>
</evidence>
<proteinExistence type="inferred from homology"/>
<evidence type="ECO:0000256" key="3">
    <source>
        <dbReference type="SAM" id="MobiDB-lite"/>
    </source>
</evidence>
<dbReference type="AlphaFoldDB" id="A0A318HK08"/>
<dbReference type="Pfam" id="PF00011">
    <property type="entry name" value="HSP20"/>
    <property type="match status" value="1"/>
</dbReference>
<dbReference type="InterPro" id="IPR002068">
    <property type="entry name" value="A-crystallin/Hsp20_dom"/>
</dbReference>
<dbReference type="EMBL" id="QJJU01000004">
    <property type="protein sequence ID" value="PXX10482.1"/>
    <property type="molecule type" value="Genomic_DNA"/>
</dbReference>
<feature type="domain" description="SHSP" evidence="4">
    <location>
        <begin position="38"/>
        <end position="148"/>
    </location>
</feature>
<dbReference type="InterPro" id="IPR031107">
    <property type="entry name" value="Small_HSP"/>
</dbReference>
<gene>
    <name evidence="5" type="ORF">C8E89_104280</name>
</gene>
<evidence type="ECO:0000256" key="1">
    <source>
        <dbReference type="PROSITE-ProRule" id="PRU00285"/>
    </source>
</evidence>
<evidence type="ECO:0000313" key="6">
    <source>
        <dbReference type="Proteomes" id="UP000247781"/>
    </source>
</evidence>
<reference evidence="6" key="1">
    <citation type="submission" date="2018-05" db="EMBL/GenBank/DDBJ databases">
        <authorList>
            <person name="Deangelis K."/>
            <person name="Huntemann M."/>
            <person name="Clum A."/>
            <person name="Pillay M."/>
            <person name="Palaniappan K."/>
            <person name="Varghese N."/>
            <person name="Mikhailova N."/>
            <person name="Stamatis D."/>
            <person name="Reddy T."/>
            <person name="Daum C."/>
            <person name="Shapiro N."/>
            <person name="Ivanova N."/>
            <person name="Kyrpides N."/>
            <person name="Woyke T."/>
        </authorList>
    </citation>
    <scope>NUCLEOTIDE SEQUENCE [LARGE SCALE GENOMIC DNA]</scope>
    <source>
        <strain evidence="6">GAS496</strain>
    </source>
</reference>
<dbReference type="PANTHER" id="PTHR11527">
    <property type="entry name" value="HEAT-SHOCK PROTEIN 20 FAMILY MEMBER"/>
    <property type="match status" value="1"/>
</dbReference>
<feature type="region of interest" description="Disordered" evidence="3">
    <location>
        <begin position="147"/>
        <end position="193"/>
    </location>
</feature>
<evidence type="ECO:0000313" key="5">
    <source>
        <dbReference type="EMBL" id="PXX10482.1"/>
    </source>
</evidence>
<comment type="similarity">
    <text evidence="1 2">Belongs to the small heat shock protein (HSP20) family.</text>
</comment>
<name>A0A318HK08_9MYCO</name>
<feature type="compositionally biased region" description="Acidic residues" evidence="3">
    <location>
        <begin position="150"/>
        <end position="179"/>
    </location>
</feature>
<organism evidence="5 6">
    <name type="scientific">Mycolicibacterium moriokaense</name>
    <dbReference type="NCBI Taxonomy" id="39691"/>
    <lineage>
        <taxon>Bacteria</taxon>
        <taxon>Bacillati</taxon>
        <taxon>Actinomycetota</taxon>
        <taxon>Actinomycetes</taxon>
        <taxon>Mycobacteriales</taxon>
        <taxon>Mycobacteriaceae</taxon>
        <taxon>Mycolicibacterium</taxon>
    </lineage>
</organism>
<keyword evidence="6" id="KW-1185">Reference proteome</keyword>
<protein>
    <submittedName>
        <fullName evidence="5">HSP20 family molecular chaperone IbpA</fullName>
    </submittedName>
</protein>
<feature type="compositionally biased region" description="Basic and acidic residues" evidence="3">
    <location>
        <begin position="180"/>
        <end position="193"/>
    </location>
</feature>
<dbReference type="InterPro" id="IPR008978">
    <property type="entry name" value="HSP20-like_chaperone"/>
</dbReference>
<dbReference type="Gene3D" id="2.60.40.790">
    <property type="match status" value="1"/>
</dbReference>
<accession>A0A318HK08</accession>
<dbReference type="PROSITE" id="PS01031">
    <property type="entry name" value="SHSP"/>
    <property type="match status" value="1"/>
</dbReference>
<dbReference type="Proteomes" id="UP000247781">
    <property type="component" value="Unassembled WGS sequence"/>
</dbReference>
<comment type="caution">
    <text evidence="5">The sequence shown here is derived from an EMBL/GenBank/DDBJ whole genome shotgun (WGS) entry which is preliminary data.</text>
</comment>
<dbReference type="CDD" id="cd06464">
    <property type="entry name" value="ACD_sHsps-like"/>
    <property type="match status" value="1"/>
</dbReference>
<reference evidence="5 6" key="2">
    <citation type="submission" date="2018-06" db="EMBL/GenBank/DDBJ databases">
        <title>Sequencing of bacterial isolates from soil warming experiment in Harvard Forest, Massachusetts, USA.</title>
        <authorList>
            <person name="Deangelis K.PhD."/>
        </authorList>
    </citation>
    <scope>NUCLEOTIDE SEQUENCE [LARGE SCALE GENOMIC DNA]</scope>
    <source>
        <strain evidence="5 6">GAS496</strain>
    </source>
</reference>
<sequence>MNQLAVQRQSRPLLPELSELFSGFHGFPTIAGLAGLRSFFDGNLLRVEDEMKDGFYEVRAELPGVDPTDDIEVTVRDGQLTIKAERTQTSESNGHSEFSYGSFVRTVPLPAGADEDDINATYDRGILTVSVPLSEDHPTEKHVEVVETILVDEDEDYDADDDDEDQDVEDVEADDADVQDGEHVDEEQHQPAG</sequence>
<evidence type="ECO:0000259" key="4">
    <source>
        <dbReference type="PROSITE" id="PS01031"/>
    </source>
</evidence>
<dbReference type="SUPFAM" id="SSF49764">
    <property type="entry name" value="HSP20-like chaperones"/>
    <property type="match status" value="1"/>
</dbReference>